<dbReference type="AlphaFoldDB" id="A0A2Z5G0G5"/>
<proteinExistence type="predicted"/>
<gene>
    <name evidence="1" type="ORF">ACPOL_3195</name>
</gene>
<accession>A0A2Z5G0G5</accession>
<evidence type="ECO:0000313" key="1">
    <source>
        <dbReference type="EMBL" id="AXC12490.1"/>
    </source>
</evidence>
<organism evidence="1 2">
    <name type="scientific">Acidisarcina polymorpha</name>
    <dbReference type="NCBI Taxonomy" id="2211140"/>
    <lineage>
        <taxon>Bacteria</taxon>
        <taxon>Pseudomonadati</taxon>
        <taxon>Acidobacteriota</taxon>
        <taxon>Terriglobia</taxon>
        <taxon>Terriglobales</taxon>
        <taxon>Acidobacteriaceae</taxon>
        <taxon>Acidisarcina</taxon>
    </lineage>
</organism>
<evidence type="ECO:0000313" key="2">
    <source>
        <dbReference type="Proteomes" id="UP000253606"/>
    </source>
</evidence>
<sequence length="63" mass="6915">MEVFEGLAQSRGEVTLRRTLRWRYRWLLGVGTAADDGVTAKCGQSSMSHVRGTGRVNHLGVIA</sequence>
<protein>
    <submittedName>
        <fullName evidence="1">Uncharacterized protein</fullName>
    </submittedName>
</protein>
<keyword evidence="2" id="KW-1185">Reference proteome</keyword>
<dbReference type="KEGG" id="abas:ACPOL_3195"/>
<dbReference type="Proteomes" id="UP000253606">
    <property type="component" value="Chromosome"/>
</dbReference>
<dbReference type="EMBL" id="CP030840">
    <property type="protein sequence ID" value="AXC12490.1"/>
    <property type="molecule type" value="Genomic_DNA"/>
</dbReference>
<name>A0A2Z5G0G5_9BACT</name>
<reference evidence="1 2" key="1">
    <citation type="journal article" date="2018" name="Front. Microbiol.">
        <title>Hydrolytic Capabilities as a Key to Environmental Success: Chitinolytic and Cellulolytic Acidobacteria From Acidic Sub-arctic Soils and Boreal Peatlands.</title>
        <authorList>
            <person name="Belova S.E."/>
            <person name="Ravin N.V."/>
            <person name="Pankratov T.A."/>
            <person name="Rakitin A.L."/>
            <person name="Ivanova A.A."/>
            <person name="Beletsky A.V."/>
            <person name="Mardanov A.V."/>
            <person name="Sinninghe Damste J.S."/>
            <person name="Dedysh S.N."/>
        </authorList>
    </citation>
    <scope>NUCLEOTIDE SEQUENCE [LARGE SCALE GENOMIC DNA]</scope>
    <source>
        <strain evidence="1 2">SBC82</strain>
    </source>
</reference>